<dbReference type="Proteomes" id="UP000249645">
    <property type="component" value="Unassembled WGS sequence"/>
</dbReference>
<dbReference type="AlphaFoldDB" id="A0A2W5EQH8"/>
<dbReference type="InterPro" id="IPR025345">
    <property type="entry name" value="DUF4249"/>
</dbReference>
<accession>A0A2W5EQH8</accession>
<protein>
    <recommendedName>
        <fullName evidence="3">DUF4249 domain-containing protein</fullName>
    </recommendedName>
</protein>
<sequence length="272" mass="30862">MILSKRKITLMLVVILLSVISCQKVIRLNLDQSEPQLVIDADMSNVYGLRVYLSKSVGFYEDNNFPTVNSAMVILKNMTTNRVDTVPFRGDGTYSISRRPIVGTTYQLTVIVDSVTYIATSTMPPIRIPDSITFSRRNLFGDNIISAKMNFQDSAGFENYYIFRQYIMKNDKWTFFPFSDRLSDGRYIQYNLQNDSSYLNIGDSVRINMQCIDKNVYKYFSVVENISADDNGFGSASPANPPTNIVGNALGVFNVHSDYTKRVKVPDYVPNE</sequence>
<evidence type="ECO:0000313" key="2">
    <source>
        <dbReference type="Proteomes" id="UP000249645"/>
    </source>
</evidence>
<dbReference type="EMBL" id="QFOI01000350">
    <property type="protein sequence ID" value="PZP43817.1"/>
    <property type="molecule type" value="Genomic_DNA"/>
</dbReference>
<proteinExistence type="predicted"/>
<reference evidence="1 2" key="1">
    <citation type="submission" date="2017-11" db="EMBL/GenBank/DDBJ databases">
        <title>Infants hospitalized years apart are colonized by the same room-sourced microbial strains.</title>
        <authorList>
            <person name="Brooks B."/>
            <person name="Olm M.R."/>
            <person name="Firek B.A."/>
            <person name="Baker R."/>
            <person name="Thomas B.C."/>
            <person name="Morowitz M.J."/>
            <person name="Banfield J.F."/>
        </authorList>
    </citation>
    <scope>NUCLEOTIDE SEQUENCE [LARGE SCALE GENOMIC DNA]</scope>
    <source>
        <strain evidence="1">S2_009_000_R2_76</strain>
    </source>
</reference>
<comment type="caution">
    <text evidence="1">The sequence shown here is derived from an EMBL/GenBank/DDBJ whole genome shotgun (WGS) entry which is preliminary data.</text>
</comment>
<evidence type="ECO:0000313" key="1">
    <source>
        <dbReference type="EMBL" id="PZP43817.1"/>
    </source>
</evidence>
<name>A0A2W5EQH8_9SPHI</name>
<dbReference type="Pfam" id="PF14054">
    <property type="entry name" value="DUF4249"/>
    <property type="match status" value="1"/>
</dbReference>
<dbReference type="PROSITE" id="PS51257">
    <property type="entry name" value="PROKAR_LIPOPROTEIN"/>
    <property type="match status" value="1"/>
</dbReference>
<gene>
    <name evidence="1" type="ORF">DI598_15290</name>
</gene>
<organism evidence="1 2">
    <name type="scientific">Pseudopedobacter saltans</name>
    <dbReference type="NCBI Taxonomy" id="151895"/>
    <lineage>
        <taxon>Bacteria</taxon>
        <taxon>Pseudomonadati</taxon>
        <taxon>Bacteroidota</taxon>
        <taxon>Sphingobacteriia</taxon>
        <taxon>Sphingobacteriales</taxon>
        <taxon>Sphingobacteriaceae</taxon>
        <taxon>Pseudopedobacter</taxon>
    </lineage>
</organism>
<evidence type="ECO:0008006" key="3">
    <source>
        <dbReference type="Google" id="ProtNLM"/>
    </source>
</evidence>